<feature type="compositionally biased region" description="Low complexity" evidence="6">
    <location>
        <begin position="14"/>
        <end position="27"/>
    </location>
</feature>
<evidence type="ECO:0000313" key="10">
    <source>
        <dbReference type="Proteomes" id="UP000054558"/>
    </source>
</evidence>
<evidence type="ECO:0000256" key="4">
    <source>
        <dbReference type="PROSITE-ProRule" id="PRU00502"/>
    </source>
</evidence>
<reference evidence="9 10" key="1">
    <citation type="journal article" date="2014" name="Nat. Commun.">
        <title>Klebsormidium flaccidum genome reveals primary factors for plant terrestrial adaptation.</title>
        <authorList>
            <person name="Hori K."/>
            <person name="Maruyama F."/>
            <person name="Fujisawa T."/>
            <person name="Togashi T."/>
            <person name="Yamamoto N."/>
            <person name="Seo M."/>
            <person name="Sato S."/>
            <person name="Yamada T."/>
            <person name="Mori H."/>
            <person name="Tajima N."/>
            <person name="Moriyama T."/>
            <person name="Ikeuchi M."/>
            <person name="Watanabe M."/>
            <person name="Wada H."/>
            <person name="Kobayashi K."/>
            <person name="Saito M."/>
            <person name="Masuda T."/>
            <person name="Sasaki-Sekimoto Y."/>
            <person name="Mashiguchi K."/>
            <person name="Awai K."/>
            <person name="Shimojima M."/>
            <person name="Masuda S."/>
            <person name="Iwai M."/>
            <person name="Nobusawa T."/>
            <person name="Narise T."/>
            <person name="Kondo S."/>
            <person name="Saito H."/>
            <person name="Sato R."/>
            <person name="Murakawa M."/>
            <person name="Ihara Y."/>
            <person name="Oshima-Yamada Y."/>
            <person name="Ohtaka K."/>
            <person name="Satoh M."/>
            <person name="Sonobe K."/>
            <person name="Ishii M."/>
            <person name="Ohtani R."/>
            <person name="Kanamori-Sato M."/>
            <person name="Honoki R."/>
            <person name="Miyazaki D."/>
            <person name="Mochizuki H."/>
            <person name="Umetsu J."/>
            <person name="Higashi K."/>
            <person name="Shibata D."/>
            <person name="Kamiya Y."/>
            <person name="Sato N."/>
            <person name="Nakamura Y."/>
            <person name="Tabata S."/>
            <person name="Ida S."/>
            <person name="Kurokawa K."/>
            <person name="Ohta H."/>
        </authorList>
    </citation>
    <scope>NUCLEOTIDE SEQUENCE [LARGE SCALE GENOMIC DNA]</scope>
    <source>
        <strain evidence="9 10">NIES-2285</strain>
    </source>
</reference>
<evidence type="ECO:0000256" key="3">
    <source>
        <dbReference type="ARBA" id="ARBA00022833"/>
    </source>
</evidence>
<dbReference type="Pfam" id="PF02148">
    <property type="entry name" value="zf-UBP"/>
    <property type="match status" value="1"/>
</dbReference>
<keyword evidence="2 4" id="KW-0863">Zinc-finger</keyword>
<dbReference type="CDD" id="cd16457">
    <property type="entry name" value="RING-H2_BRAP2"/>
    <property type="match status" value="1"/>
</dbReference>
<dbReference type="EMBL" id="DF236986">
    <property type="protein sequence ID" value="GAQ79754.1"/>
    <property type="molecule type" value="Genomic_DNA"/>
</dbReference>
<name>A0A1Y1HMC1_KLENI</name>
<dbReference type="GO" id="GO:0005737">
    <property type="term" value="C:cytoplasm"/>
    <property type="evidence" value="ECO:0000318"/>
    <property type="project" value="GO_Central"/>
</dbReference>
<dbReference type="Gene3D" id="3.30.40.10">
    <property type="entry name" value="Zinc/RING finger domain, C3HC4 (zinc finger)"/>
    <property type="match status" value="2"/>
</dbReference>
<evidence type="ECO:0000259" key="7">
    <source>
        <dbReference type="PROSITE" id="PS50089"/>
    </source>
</evidence>
<dbReference type="Pfam" id="PF13639">
    <property type="entry name" value="zf-RING_2"/>
    <property type="match status" value="1"/>
</dbReference>
<dbReference type="SMART" id="SM00290">
    <property type="entry name" value="ZnF_UBP"/>
    <property type="match status" value="1"/>
</dbReference>
<evidence type="ECO:0000256" key="6">
    <source>
        <dbReference type="SAM" id="MobiDB-lite"/>
    </source>
</evidence>
<dbReference type="OrthoDB" id="273556at2759"/>
<feature type="region of interest" description="Disordered" evidence="6">
    <location>
        <begin position="46"/>
        <end position="77"/>
    </location>
</feature>
<dbReference type="InterPro" id="IPR001841">
    <property type="entry name" value="Znf_RING"/>
</dbReference>
<dbReference type="Proteomes" id="UP000054558">
    <property type="component" value="Unassembled WGS sequence"/>
</dbReference>
<dbReference type="PANTHER" id="PTHR24007">
    <property type="entry name" value="BRCA1-ASSOCIATED PROTEIN"/>
    <property type="match status" value="1"/>
</dbReference>
<feature type="region of interest" description="Disordered" evidence="6">
    <location>
        <begin position="482"/>
        <end position="515"/>
    </location>
</feature>
<dbReference type="SMART" id="SM00184">
    <property type="entry name" value="RING"/>
    <property type="match status" value="1"/>
</dbReference>
<sequence length="515" mass="57592">MLHVQIRGADAAGEETSTSGERSSQGESAHDEVAFLDGGWVTVGKKRRDKEKKLMVGQEEDDGGELKTVRFSSGNPKMEKRSGVVHLFRNVEQSTEALQVLPDGRTEQVCVLAVPSYMSGADFCQFTGEHLAYISKLRIVRYENATNQYMVLLKFDSQEHADDFYLSYNGKQFSSLEPIFCHVFFTSDVQYTDSDEVASTPPAGLVELPTCPVCLERMDAHISGILITVCNHSFHSSCISKWSDSTCPVCRYVQEQPTDSVCDDCGTTENLWMCVICGNVGCGRYKMQHAVNHYKQTGHAFSLECGTQNVWDYAGDGYVHRLLSSLDDGKVVELARPGRPEDVIDAEMEVALQTSKYDAIAMEYNQMTLACLDSQRQHFEERLAQKDLERDMAVAREVEKANHRVSQKAGARVVEAEKELREARHMINDLTANVKELKGLLKQREDRHKKELAAKDATIEDLNEQVRDLLFNFEAQRTFEEAASADPELREGSVQAVPANPPTSAKKGAKPGRKR</sequence>
<protein>
    <submittedName>
        <fullName evidence="9">Zn-finger protein</fullName>
    </submittedName>
</protein>
<feature type="domain" description="RING-type" evidence="7">
    <location>
        <begin position="211"/>
        <end position="251"/>
    </location>
</feature>
<dbReference type="STRING" id="105231.A0A1Y1HMC1"/>
<feature type="domain" description="UBP-type" evidence="8">
    <location>
        <begin position="245"/>
        <end position="338"/>
    </location>
</feature>
<evidence type="ECO:0000256" key="1">
    <source>
        <dbReference type="ARBA" id="ARBA00022723"/>
    </source>
</evidence>
<evidence type="ECO:0000313" key="9">
    <source>
        <dbReference type="EMBL" id="GAQ79754.1"/>
    </source>
</evidence>
<dbReference type="PROSITE" id="PS50089">
    <property type="entry name" value="ZF_RING_2"/>
    <property type="match status" value="1"/>
</dbReference>
<keyword evidence="3" id="KW-0862">Zinc</keyword>
<keyword evidence="5" id="KW-0175">Coiled coil</keyword>
<dbReference type="GO" id="GO:0008270">
    <property type="term" value="F:zinc ion binding"/>
    <property type="evidence" value="ECO:0007669"/>
    <property type="project" value="UniProtKB-KW"/>
</dbReference>
<dbReference type="InterPro" id="IPR013083">
    <property type="entry name" value="Znf_RING/FYVE/PHD"/>
</dbReference>
<accession>A0A1Y1HMC1</accession>
<dbReference type="CDD" id="cd12437">
    <property type="entry name" value="RRM_BRAP2_like"/>
    <property type="match status" value="1"/>
</dbReference>
<keyword evidence="10" id="KW-1185">Reference proteome</keyword>
<organism evidence="9 10">
    <name type="scientific">Klebsormidium nitens</name>
    <name type="common">Green alga</name>
    <name type="synonym">Ulothrix nitens</name>
    <dbReference type="NCBI Taxonomy" id="105231"/>
    <lineage>
        <taxon>Eukaryota</taxon>
        <taxon>Viridiplantae</taxon>
        <taxon>Streptophyta</taxon>
        <taxon>Klebsormidiophyceae</taxon>
        <taxon>Klebsormidiales</taxon>
        <taxon>Klebsormidiaceae</taxon>
        <taxon>Klebsormidium</taxon>
    </lineage>
</organism>
<dbReference type="InterPro" id="IPR047243">
    <property type="entry name" value="RING-H2_BRAP2"/>
</dbReference>
<gene>
    <name evidence="9" type="ORF">KFL_000370280</name>
</gene>
<dbReference type="GO" id="GO:0007265">
    <property type="term" value="P:Ras protein signal transduction"/>
    <property type="evidence" value="ECO:0000318"/>
    <property type="project" value="GO_Central"/>
</dbReference>
<feature type="coiled-coil region" evidence="5">
    <location>
        <begin position="406"/>
        <end position="465"/>
    </location>
</feature>
<dbReference type="GO" id="GO:0016567">
    <property type="term" value="P:protein ubiquitination"/>
    <property type="evidence" value="ECO:0000318"/>
    <property type="project" value="GO_Central"/>
</dbReference>
<evidence type="ECO:0000256" key="5">
    <source>
        <dbReference type="SAM" id="Coils"/>
    </source>
</evidence>
<dbReference type="PROSITE" id="PS50271">
    <property type="entry name" value="ZF_UBP"/>
    <property type="match status" value="1"/>
</dbReference>
<dbReference type="GO" id="GO:0061630">
    <property type="term" value="F:ubiquitin protein ligase activity"/>
    <property type="evidence" value="ECO:0000318"/>
    <property type="project" value="GO_Central"/>
</dbReference>
<feature type="region of interest" description="Disordered" evidence="6">
    <location>
        <begin position="1"/>
        <end position="33"/>
    </location>
</feature>
<dbReference type="SUPFAM" id="SSF57850">
    <property type="entry name" value="RING/U-box"/>
    <property type="match status" value="2"/>
</dbReference>
<dbReference type="Pfam" id="PF07576">
    <property type="entry name" value="BRAP2"/>
    <property type="match status" value="1"/>
</dbReference>
<proteinExistence type="predicted"/>
<dbReference type="OMA" id="NGHAISH"/>
<dbReference type="InterPro" id="IPR011422">
    <property type="entry name" value="BRAP2/ETP1_RRM"/>
</dbReference>
<dbReference type="PANTHER" id="PTHR24007:SF7">
    <property type="entry name" value="BRCA1-ASSOCIATED PROTEIN"/>
    <property type="match status" value="1"/>
</dbReference>
<dbReference type="InterPro" id="IPR001607">
    <property type="entry name" value="Znf_UBP"/>
</dbReference>
<evidence type="ECO:0000259" key="8">
    <source>
        <dbReference type="PROSITE" id="PS50271"/>
    </source>
</evidence>
<dbReference type="AlphaFoldDB" id="A0A1Y1HMC1"/>
<keyword evidence="1" id="KW-0479">Metal-binding</keyword>
<evidence type="ECO:0000256" key="2">
    <source>
        <dbReference type="ARBA" id="ARBA00022771"/>
    </source>
</evidence>